<name>A0ABX2PMU7_9RHOB</name>
<evidence type="ECO:0000313" key="3">
    <source>
        <dbReference type="EMBL" id="NVO55448.1"/>
    </source>
</evidence>
<evidence type="ECO:0000313" key="4">
    <source>
        <dbReference type="Proteomes" id="UP000630805"/>
    </source>
</evidence>
<gene>
    <name evidence="3" type="ORF">HW561_06570</name>
</gene>
<accession>A0ABX2PMU7</accession>
<dbReference type="RefSeq" id="WP_176862915.1">
    <property type="nucleotide sequence ID" value="NZ_JABXWT010000002.1"/>
</dbReference>
<dbReference type="EMBL" id="JABXWT010000002">
    <property type="protein sequence ID" value="NVO55448.1"/>
    <property type="molecule type" value="Genomic_DNA"/>
</dbReference>
<feature type="region of interest" description="Disordered" evidence="1">
    <location>
        <begin position="102"/>
        <end position="125"/>
    </location>
</feature>
<proteinExistence type="predicted"/>
<evidence type="ECO:0000256" key="1">
    <source>
        <dbReference type="SAM" id="MobiDB-lite"/>
    </source>
</evidence>
<dbReference type="Proteomes" id="UP000630805">
    <property type="component" value="Unassembled WGS sequence"/>
</dbReference>
<reference evidence="3 4" key="1">
    <citation type="submission" date="2020-06" db="EMBL/GenBank/DDBJ databases">
        <authorList>
            <person name="Cao W.R."/>
        </authorList>
    </citation>
    <scope>NUCLEOTIDE SEQUENCE [LARGE SCALE GENOMIC DNA]</scope>
    <source>
        <strain evidence="3 4">B1Z28</strain>
    </source>
</reference>
<feature type="domain" description="Hedgehog/Intein (Hint)" evidence="2">
    <location>
        <begin position="142"/>
        <end position="288"/>
    </location>
</feature>
<sequence length="356" mass="38751">MPAIITETRYRNGPNFAPDEDFIEIRVPTGTNVSDLTVEVYNSNGTLRSSADVDAAPMTTVGGFDYYVVSARINRLGAISLVDDGTALNFVSFDQQVTATEGAANGQTSTQIGSNGSDDTASLTSTDGVNFVENPNPNPGAPCFTSGTRIQTSAGEIPVENLRPDDLVLTHGGVYEPVRIIRSRTLHHSELIKTPELRPVRMVSGALGQDLPRRDLLVSRQHRMMVRSAIVQRMFDTPTVLVSAIRLTELPGIYVDTAVTEVTYHHLVFDRHVVLFAEGAPSESLLAGPQALQSMTSEAREELMLISPELADTNQVDPACYIPSGKRQKKLVARHISNNKPLLDQQPVEDTTSLLR</sequence>
<protein>
    <submittedName>
        <fullName evidence="3">Hint domain-containing protein</fullName>
    </submittedName>
</protein>
<evidence type="ECO:0000259" key="2">
    <source>
        <dbReference type="Pfam" id="PF13403"/>
    </source>
</evidence>
<dbReference type="SUPFAM" id="SSF51294">
    <property type="entry name" value="Hedgehog/intein (Hint) domain"/>
    <property type="match status" value="1"/>
</dbReference>
<keyword evidence="4" id="KW-1185">Reference proteome</keyword>
<comment type="caution">
    <text evidence="3">The sequence shown here is derived from an EMBL/GenBank/DDBJ whole genome shotgun (WGS) entry which is preliminary data.</text>
</comment>
<dbReference type="Pfam" id="PF13403">
    <property type="entry name" value="Hint_2"/>
    <property type="match status" value="1"/>
</dbReference>
<organism evidence="3 4">
    <name type="scientific">Ruegeria haliotis</name>
    <dbReference type="NCBI Taxonomy" id="2747601"/>
    <lineage>
        <taxon>Bacteria</taxon>
        <taxon>Pseudomonadati</taxon>
        <taxon>Pseudomonadota</taxon>
        <taxon>Alphaproteobacteria</taxon>
        <taxon>Rhodobacterales</taxon>
        <taxon>Roseobacteraceae</taxon>
        <taxon>Ruegeria</taxon>
    </lineage>
</organism>
<dbReference type="InterPro" id="IPR036844">
    <property type="entry name" value="Hint_dom_sf"/>
</dbReference>
<dbReference type="InterPro" id="IPR028992">
    <property type="entry name" value="Hedgehog/Intein_dom"/>
</dbReference>